<dbReference type="GO" id="GO:0005524">
    <property type="term" value="F:ATP binding"/>
    <property type="evidence" value="ECO:0007669"/>
    <property type="project" value="UniProtKB-KW"/>
</dbReference>
<dbReference type="SUPFAM" id="SSF52540">
    <property type="entry name" value="P-loop containing nucleoside triphosphate hydrolases"/>
    <property type="match status" value="2"/>
</dbReference>
<dbReference type="Pfam" id="PF00005">
    <property type="entry name" value="ABC_tran"/>
    <property type="match status" value="2"/>
</dbReference>
<name>A0A6F8YYS6_9ACTN</name>
<sequence length="498" mass="52325">MVDAILDMAGVVRDFPGTRALDHVSFALGRAEVHAVVGENGAGKSTLVKVLAGIHQPDAGVLRVRGERVRFASPRDAERAGISALHQDANLLPRMSIARNLFLGREPRRHGLLAVTRMNALAAEIVAGLGLRVDVRRPLGAYETGVRQMVAAARALCAGTPVVVLDEPTAGLEPAEADRLFAAIAALRAQGRSVVYVTHKLSEVEAVCDRVTVLRDGRIVHTGPVAGLDRLRLVSLMLGRRVTPGPTAVLGARADEPADEPVLRATGLTRRHVLAGVSINLRPGEVVGLSGLLGAGRTETARAIAGALPLDSGQVTVSGASLRRRSIAGAIRAGVGLLPDNRKAEGIVGTLSVRDNIALAALPRLTRAGIVSEARLDKVVGALMSRLRIKATSPHQPASELSGGTQQKVLLARWLATHPRVLMLDEPTRGIDVGSKAEVQSLIDDLAVDGLAVMLISSDLDEIVSTCDRVVVLRDGAIVSHLTGPDITEKNIMSLLAA</sequence>
<keyword evidence="4 6" id="KW-0067">ATP-binding</keyword>
<dbReference type="PROSITE" id="PS50893">
    <property type="entry name" value="ABC_TRANSPORTER_2"/>
    <property type="match status" value="2"/>
</dbReference>
<proteinExistence type="predicted"/>
<reference evidence="6 7" key="2">
    <citation type="submission" date="2020-03" db="EMBL/GenBank/DDBJ databases">
        <authorList>
            <person name="Ichikawa N."/>
            <person name="Kimura A."/>
            <person name="Kitahashi Y."/>
            <person name="Uohara A."/>
        </authorList>
    </citation>
    <scope>NUCLEOTIDE SEQUENCE [LARGE SCALE GENOMIC DNA]</scope>
    <source>
        <strain evidence="6 7">NBRC 105367</strain>
    </source>
</reference>
<evidence type="ECO:0000256" key="2">
    <source>
        <dbReference type="ARBA" id="ARBA00022737"/>
    </source>
</evidence>
<feature type="domain" description="ABC transporter" evidence="5">
    <location>
        <begin position="257"/>
        <end position="496"/>
    </location>
</feature>
<dbReference type="AlphaFoldDB" id="A0A6F8YYS6"/>
<reference evidence="6 7" key="1">
    <citation type="submission" date="2020-03" db="EMBL/GenBank/DDBJ databases">
        <title>Whole genome shotgun sequence of Phytohabitans suffuscus NBRC 105367.</title>
        <authorList>
            <person name="Komaki H."/>
            <person name="Tamura T."/>
        </authorList>
    </citation>
    <scope>NUCLEOTIDE SEQUENCE [LARGE SCALE GENOMIC DNA]</scope>
    <source>
        <strain evidence="6 7">NBRC 105367</strain>
    </source>
</reference>
<dbReference type="Proteomes" id="UP000503011">
    <property type="component" value="Chromosome"/>
</dbReference>
<gene>
    <name evidence="6" type="primary">rbsA_2</name>
    <name evidence="6" type="ORF">Psuf_085450</name>
</gene>
<feature type="domain" description="ABC transporter" evidence="5">
    <location>
        <begin position="6"/>
        <end position="241"/>
    </location>
</feature>
<evidence type="ECO:0000313" key="6">
    <source>
        <dbReference type="EMBL" id="BCB91232.1"/>
    </source>
</evidence>
<dbReference type="CDD" id="cd03216">
    <property type="entry name" value="ABC_Carb_Monos_I"/>
    <property type="match status" value="1"/>
</dbReference>
<dbReference type="GO" id="GO:0016887">
    <property type="term" value="F:ATP hydrolysis activity"/>
    <property type="evidence" value="ECO:0007669"/>
    <property type="project" value="InterPro"/>
</dbReference>
<keyword evidence="2" id="KW-0677">Repeat</keyword>
<protein>
    <submittedName>
        <fullName evidence="6">Sugar ABC transporter ATP-binding protein</fullName>
    </submittedName>
</protein>
<accession>A0A6F8YYS6</accession>
<dbReference type="EMBL" id="AP022871">
    <property type="protein sequence ID" value="BCB91232.1"/>
    <property type="molecule type" value="Genomic_DNA"/>
</dbReference>
<dbReference type="PANTHER" id="PTHR43790">
    <property type="entry name" value="CARBOHYDRATE TRANSPORT ATP-BINDING PROTEIN MG119-RELATED"/>
    <property type="match status" value="1"/>
</dbReference>
<evidence type="ECO:0000313" key="7">
    <source>
        <dbReference type="Proteomes" id="UP000503011"/>
    </source>
</evidence>
<dbReference type="InterPro" id="IPR003593">
    <property type="entry name" value="AAA+_ATPase"/>
</dbReference>
<dbReference type="InterPro" id="IPR027417">
    <property type="entry name" value="P-loop_NTPase"/>
</dbReference>
<evidence type="ECO:0000256" key="4">
    <source>
        <dbReference type="ARBA" id="ARBA00022840"/>
    </source>
</evidence>
<evidence type="ECO:0000259" key="5">
    <source>
        <dbReference type="PROSITE" id="PS50893"/>
    </source>
</evidence>
<evidence type="ECO:0000256" key="1">
    <source>
        <dbReference type="ARBA" id="ARBA00022448"/>
    </source>
</evidence>
<dbReference type="KEGG" id="psuu:Psuf_085450"/>
<dbReference type="RefSeq" id="WP_232075662.1">
    <property type="nucleotide sequence ID" value="NZ_AP022871.1"/>
</dbReference>
<dbReference type="InterPro" id="IPR003439">
    <property type="entry name" value="ABC_transporter-like_ATP-bd"/>
</dbReference>
<dbReference type="SMART" id="SM00382">
    <property type="entry name" value="AAA"/>
    <property type="match status" value="2"/>
</dbReference>
<dbReference type="Gene3D" id="3.40.50.300">
    <property type="entry name" value="P-loop containing nucleotide triphosphate hydrolases"/>
    <property type="match status" value="2"/>
</dbReference>
<keyword evidence="1" id="KW-0813">Transport</keyword>
<dbReference type="InterPro" id="IPR050107">
    <property type="entry name" value="ABC_carbohydrate_import_ATPase"/>
</dbReference>
<dbReference type="CDD" id="cd03215">
    <property type="entry name" value="ABC_Carb_Monos_II"/>
    <property type="match status" value="1"/>
</dbReference>
<evidence type="ECO:0000256" key="3">
    <source>
        <dbReference type="ARBA" id="ARBA00022741"/>
    </source>
</evidence>
<dbReference type="PANTHER" id="PTHR43790:SF9">
    <property type="entry name" value="GALACTOFURANOSE TRANSPORTER ATP-BINDING PROTEIN YTFR"/>
    <property type="match status" value="1"/>
</dbReference>
<keyword evidence="7" id="KW-1185">Reference proteome</keyword>
<keyword evidence="3" id="KW-0547">Nucleotide-binding</keyword>
<organism evidence="6 7">
    <name type="scientific">Phytohabitans suffuscus</name>
    <dbReference type="NCBI Taxonomy" id="624315"/>
    <lineage>
        <taxon>Bacteria</taxon>
        <taxon>Bacillati</taxon>
        <taxon>Actinomycetota</taxon>
        <taxon>Actinomycetes</taxon>
        <taxon>Micromonosporales</taxon>
        <taxon>Micromonosporaceae</taxon>
    </lineage>
</organism>